<dbReference type="GO" id="GO:0003677">
    <property type="term" value="F:DNA binding"/>
    <property type="evidence" value="ECO:0007669"/>
    <property type="project" value="UniProtKB-KW"/>
</dbReference>
<feature type="domain" description="HTH lysR-type" evidence="5">
    <location>
        <begin position="3"/>
        <end position="60"/>
    </location>
</feature>
<accession>A0A426JXR7</accession>
<dbReference type="AlphaFoldDB" id="A0A426JXR7"/>
<dbReference type="SUPFAM" id="SSF53850">
    <property type="entry name" value="Periplasmic binding protein-like II"/>
    <property type="match status" value="1"/>
</dbReference>
<keyword evidence="7" id="KW-1185">Reference proteome</keyword>
<dbReference type="PANTHER" id="PTHR30346">
    <property type="entry name" value="TRANSCRIPTIONAL DUAL REGULATOR HCAR-RELATED"/>
    <property type="match status" value="1"/>
</dbReference>
<gene>
    <name evidence="6" type="ORF">EIL87_06720</name>
</gene>
<sequence>MPLDPRRLLLLRTVRRTGSVLAAARLLHLTPSGVSQHLSKLENELGIDLVDREQRGGGRTIRFTPAGNALADRADRVAEALAEAERDVEQFREGPAGPLRIGGFSVALSELAAPVAMRMAAANPALDPQLSEISESERMHALLAGDLDLILSERPGDDGPERPPGVVEVDLMRDPFRVVVPATWPSDSEPETLLARRWITTSFGPATRRHLERMCREHGLELDAYDIGTGTAPTLLGLVAHGLGATIIPALTLRQNPSPNVRLSNAIADPGSRVLTCLHRDNAPALVHHVINELRHHAATELQHVPSG</sequence>
<evidence type="ECO:0000256" key="4">
    <source>
        <dbReference type="ARBA" id="ARBA00023163"/>
    </source>
</evidence>
<keyword evidence="2" id="KW-0805">Transcription regulation</keyword>
<evidence type="ECO:0000313" key="6">
    <source>
        <dbReference type="EMBL" id="RRO17958.1"/>
    </source>
</evidence>
<dbReference type="GO" id="GO:0003700">
    <property type="term" value="F:DNA-binding transcription factor activity"/>
    <property type="evidence" value="ECO:0007669"/>
    <property type="project" value="InterPro"/>
</dbReference>
<dbReference type="Pfam" id="PF00126">
    <property type="entry name" value="HTH_1"/>
    <property type="match status" value="1"/>
</dbReference>
<evidence type="ECO:0000313" key="7">
    <source>
        <dbReference type="Proteomes" id="UP000274515"/>
    </source>
</evidence>
<dbReference type="Proteomes" id="UP000274515">
    <property type="component" value="Unassembled WGS sequence"/>
</dbReference>
<dbReference type="InterPro" id="IPR036388">
    <property type="entry name" value="WH-like_DNA-bd_sf"/>
</dbReference>
<dbReference type="Gene3D" id="3.40.190.10">
    <property type="entry name" value="Periplasmic binding protein-like II"/>
    <property type="match status" value="2"/>
</dbReference>
<dbReference type="InterPro" id="IPR000847">
    <property type="entry name" value="LysR_HTH_N"/>
</dbReference>
<dbReference type="PANTHER" id="PTHR30346:SF29">
    <property type="entry name" value="LYSR SUBSTRATE-BINDING"/>
    <property type="match status" value="1"/>
</dbReference>
<dbReference type="RefSeq" id="WP_125089312.1">
    <property type="nucleotide sequence ID" value="NZ_RSAA01000007.1"/>
</dbReference>
<proteinExistence type="inferred from homology"/>
<name>A0A426JXR7_9PSEU</name>
<reference evidence="6 7" key="1">
    <citation type="submission" date="2018-11" db="EMBL/GenBank/DDBJ databases">
        <title>Saccharopolyspora rhizosphaerae sp. nov., an actinomycete isolated from rhizosphere soil in Thailand.</title>
        <authorList>
            <person name="Intra B."/>
            <person name="Euanorasetr J."/>
            <person name="Take A."/>
            <person name="Inahashi Y."/>
            <person name="Mori M."/>
            <person name="Panbangred W."/>
            <person name="Matsumoto A."/>
        </authorList>
    </citation>
    <scope>NUCLEOTIDE SEQUENCE [LARGE SCALE GENOMIC DNA]</scope>
    <source>
        <strain evidence="6 7">H219</strain>
    </source>
</reference>
<evidence type="ECO:0000256" key="1">
    <source>
        <dbReference type="ARBA" id="ARBA00009437"/>
    </source>
</evidence>
<organism evidence="6 7">
    <name type="scientific">Saccharopolyspora rhizosphaerae</name>
    <dbReference type="NCBI Taxonomy" id="2492662"/>
    <lineage>
        <taxon>Bacteria</taxon>
        <taxon>Bacillati</taxon>
        <taxon>Actinomycetota</taxon>
        <taxon>Actinomycetes</taxon>
        <taxon>Pseudonocardiales</taxon>
        <taxon>Pseudonocardiaceae</taxon>
        <taxon>Saccharopolyspora</taxon>
    </lineage>
</organism>
<dbReference type="Pfam" id="PF03466">
    <property type="entry name" value="LysR_substrate"/>
    <property type="match status" value="1"/>
</dbReference>
<dbReference type="PROSITE" id="PS50931">
    <property type="entry name" value="HTH_LYSR"/>
    <property type="match status" value="1"/>
</dbReference>
<evidence type="ECO:0000256" key="3">
    <source>
        <dbReference type="ARBA" id="ARBA00023125"/>
    </source>
</evidence>
<comment type="caution">
    <text evidence="6">The sequence shown here is derived from an EMBL/GenBank/DDBJ whole genome shotgun (WGS) entry which is preliminary data.</text>
</comment>
<dbReference type="EMBL" id="RSAA01000007">
    <property type="protein sequence ID" value="RRO17958.1"/>
    <property type="molecule type" value="Genomic_DNA"/>
</dbReference>
<protein>
    <submittedName>
        <fullName evidence="6">LysR family transcriptional regulator</fullName>
    </submittedName>
</protein>
<dbReference type="SUPFAM" id="SSF46785">
    <property type="entry name" value="Winged helix' DNA-binding domain"/>
    <property type="match status" value="1"/>
</dbReference>
<dbReference type="OrthoDB" id="3636008at2"/>
<evidence type="ECO:0000259" key="5">
    <source>
        <dbReference type="PROSITE" id="PS50931"/>
    </source>
</evidence>
<dbReference type="InterPro" id="IPR036390">
    <property type="entry name" value="WH_DNA-bd_sf"/>
</dbReference>
<dbReference type="InterPro" id="IPR005119">
    <property type="entry name" value="LysR_subst-bd"/>
</dbReference>
<comment type="similarity">
    <text evidence="1">Belongs to the LysR transcriptional regulatory family.</text>
</comment>
<dbReference type="Gene3D" id="1.10.10.10">
    <property type="entry name" value="Winged helix-like DNA-binding domain superfamily/Winged helix DNA-binding domain"/>
    <property type="match status" value="1"/>
</dbReference>
<dbReference type="GO" id="GO:0032993">
    <property type="term" value="C:protein-DNA complex"/>
    <property type="evidence" value="ECO:0007669"/>
    <property type="project" value="TreeGrafter"/>
</dbReference>
<keyword evidence="3" id="KW-0238">DNA-binding</keyword>
<evidence type="ECO:0000256" key="2">
    <source>
        <dbReference type="ARBA" id="ARBA00023015"/>
    </source>
</evidence>
<keyword evidence="4" id="KW-0804">Transcription</keyword>